<keyword evidence="3" id="KW-1185">Reference proteome</keyword>
<protein>
    <recommendedName>
        <fullName evidence="4">Porin</fullName>
    </recommendedName>
</protein>
<organism evidence="2 3">
    <name type="scientific">Tardibacter chloracetimidivorans</name>
    <dbReference type="NCBI Taxonomy" id="1921510"/>
    <lineage>
        <taxon>Bacteria</taxon>
        <taxon>Pseudomonadati</taxon>
        <taxon>Pseudomonadota</taxon>
        <taxon>Alphaproteobacteria</taxon>
        <taxon>Sphingomonadales</taxon>
        <taxon>Sphingomonadaceae</taxon>
        <taxon>Tardibacter</taxon>
    </lineage>
</organism>
<dbReference type="Proteomes" id="UP000182063">
    <property type="component" value="Chromosome"/>
</dbReference>
<dbReference type="STRING" id="1921510.BSL82_16760"/>
<gene>
    <name evidence="2" type="ORF">BSL82_16760</name>
</gene>
<evidence type="ECO:0000256" key="1">
    <source>
        <dbReference type="SAM" id="SignalP"/>
    </source>
</evidence>
<evidence type="ECO:0000313" key="3">
    <source>
        <dbReference type="Proteomes" id="UP000182063"/>
    </source>
</evidence>
<name>A0A1L3ZYM4_9SPHN</name>
<dbReference type="Pfam" id="PF07396">
    <property type="entry name" value="Porin_O_P"/>
    <property type="match status" value="1"/>
</dbReference>
<dbReference type="InterPro" id="IPR023614">
    <property type="entry name" value="Porin_dom_sf"/>
</dbReference>
<dbReference type="RefSeq" id="WP_072598392.1">
    <property type="nucleotide sequence ID" value="NZ_CP018221.1"/>
</dbReference>
<feature type="signal peptide" evidence="1">
    <location>
        <begin position="1"/>
        <end position="24"/>
    </location>
</feature>
<keyword evidence="1" id="KW-0732">Signal</keyword>
<dbReference type="SUPFAM" id="SSF56935">
    <property type="entry name" value="Porins"/>
    <property type="match status" value="1"/>
</dbReference>
<dbReference type="AlphaFoldDB" id="A0A1L3ZYM4"/>
<dbReference type="PROSITE" id="PS51257">
    <property type="entry name" value="PROKAR_LIPOPROTEIN"/>
    <property type="match status" value="1"/>
</dbReference>
<feature type="chain" id="PRO_5013176763" description="Porin" evidence="1">
    <location>
        <begin position="25"/>
        <end position="440"/>
    </location>
</feature>
<proteinExistence type="predicted"/>
<evidence type="ECO:0008006" key="4">
    <source>
        <dbReference type="Google" id="ProtNLM"/>
    </source>
</evidence>
<dbReference type="EMBL" id="CP018221">
    <property type="protein sequence ID" value="API60734.1"/>
    <property type="molecule type" value="Genomic_DNA"/>
</dbReference>
<dbReference type="KEGG" id="sphj:BSL82_16760"/>
<dbReference type="InterPro" id="IPR010870">
    <property type="entry name" value="Porin_O/P"/>
</dbReference>
<evidence type="ECO:0000313" key="2">
    <source>
        <dbReference type="EMBL" id="API60734.1"/>
    </source>
</evidence>
<accession>A0A1L3ZYM4</accession>
<sequence>MKLKTTAALLATAALGCLATPAFAQDAMVAAPEDQSAEIEFLKAQLESMQAQIADLQKAKKSSAPTFKGSPLFGDKEAGWDFKVRGRLQYDFAYVSNPSNGVATNELGFSNELRRGRIGVEGTTPGSFAYKFEADFAGNEVELADAYFQWKGKVAAISFGQHNNFQSLEELTSSRFISFMERAAFTDAFAFERRIGVSATLTQGDFKLDAGVFTDDISSVGGGNNSYSLDARAVFAPEIAGGQLHFGASAHHRELNDISGGIRYRQRPQVHSTGIRFVATPTLPTSTETSYGVEAAGIFGPFHLAGEAHWMEQGIDLPGATDPSYFGGYAEVGYFFTGESRGYKGGTFDRTKVKNPVNKGGMGAFQGIARVDYLDLNDSDAGVLGGKQTAYQLGLTWIPVDYVRFLLNYSRLELKDAAIAINGDRDYGVDVVGMRAQIDF</sequence>
<dbReference type="Gene3D" id="2.40.160.10">
    <property type="entry name" value="Porin"/>
    <property type="match status" value="1"/>
</dbReference>
<reference evidence="3" key="1">
    <citation type="submission" date="2016-11" db="EMBL/GenBank/DDBJ databases">
        <title>Complete Genome Sequence of alachlor-degrading Sphingomonas sp. strain JJ-A5.</title>
        <authorList>
            <person name="Lee H."/>
            <person name="Ka J.-O."/>
        </authorList>
    </citation>
    <scope>NUCLEOTIDE SEQUENCE [LARGE SCALE GENOMIC DNA]</scope>
    <source>
        <strain evidence="3">JJ-A5</strain>
    </source>
</reference>